<evidence type="ECO:0000256" key="1">
    <source>
        <dbReference type="ARBA" id="ARBA00022729"/>
    </source>
</evidence>
<keyword evidence="6" id="KW-1185">Reference proteome</keyword>
<evidence type="ECO:0000313" key="5">
    <source>
        <dbReference type="EMBL" id="MCB5411906.1"/>
    </source>
</evidence>
<dbReference type="InterPro" id="IPR001638">
    <property type="entry name" value="Solute-binding_3/MltF_N"/>
</dbReference>
<protein>
    <submittedName>
        <fullName evidence="5">Transporter substrate-binding domain-containing protein</fullName>
    </submittedName>
</protein>
<dbReference type="PANTHER" id="PTHR35936:SF19">
    <property type="entry name" value="AMINO-ACID-BINDING PROTEIN YXEM-RELATED"/>
    <property type="match status" value="1"/>
</dbReference>
<evidence type="ECO:0000259" key="3">
    <source>
        <dbReference type="SMART" id="SM00062"/>
    </source>
</evidence>
<feature type="signal peptide" evidence="2">
    <location>
        <begin position="1"/>
        <end position="19"/>
    </location>
</feature>
<evidence type="ECO:0000256" key="2">
    <source>
        <dbReference type="SAM" id="SignalP"/>
    </source>
</evidence>
<dbReference type="PANTHER" id="PTHR35936">
    <property type="entry name" value="MEMBRANE-BOUND LYTIC MUREIN TRANSGLYCOSYLASE F"/>
    <property type="match status" value="1"/>
</dbReference>
<evidence type="ECO:0000313" key="6">
    <source>
        <dbReference type="Proteomes" id="UP001198571"/>
    </source>
</evidence>
<organism evidence="5 6">
    <name type="scientific">Pseudogemmobacter faecipullorum</name>
    <dbReference type="NCBI Taxonomy" id="2755041"/>
    <lineage>
        <taxon>Bacteria</taxon>
        <taxon>Pseudomonadati</taxon>
        <taxon>Pseudomonadota</taxon>
        <taxon>Alphaproteobacteria</taxon>
        <taxon>Rhodobacterales</taxon>
        <taxon>Paracoccaceae</taxon>
        <taxon>Pseudogemmobacter</taxon>
    </lineage>
</organism>
<dbReference type="InterPro" id="IPR001320">
    <property type="entry name" value="Iontro_rcpt_C"/>
</dbReference>
<dbReference type="SMART" id="SM00079">
    <property type="entry name" value="PBPe"/>
    <property type="match status" value="1"/>
</dbReference>
<evidence type="ECO:0000259" key="4">
    <source>
        <dbReference type="SMART" id="SM00079"/>
    </source>
</evidence>
<gene>
    <name evidence="5" type="ORF">H0485_18105</name>
</gene>
<reference evidence="5 6" key="1">
    <citation type="submission" date="2020-07" db="EMBL/GenBank/DDBJ databases">
        <title>Pseudogemmobacter sp. nov., isolated from poultry manure in Taiwan.</title>
        <authorList>
            <person name="Lin S.-Y."/>
            <person name="Tang Y.-S."/>
            <person name="Young C.-C."/>
        </authorList>
    </citation>
    <scope>NUCLEOTIDE SEQUENCE [LARGE SCALE GENOMIC DNA]</scope>
    <source>
        <strain evidence="5 6">CC-YST710</strain>
    </source>
</reference>
<keyword evidence="1 2" id="KW-0732">Signal</keyword>
<feature type="chain" id="PRO_5046033389" evidence="2">
    <location>
        <begin position="20"/>
        <end position="237"/>
    </location>
</feature>
<dbReference type="Gene3D" id="3.40.190.10">
    <property type="entry name" value="Periplasmic binding protein-like II"/>
    <property type="match status" value="2"/>
</dbReference>
<name>A0ABS8CR70_9RHOB</name>
<dbReference type="SUPFAM" id="SSF53850">
    <property type="entry name" value="Periplasmic binding protein-like II"/>
    <property type="match status" value="1"/>
</dbReference>
<accession>A0ABS8CR70</accession>
<dbReference type="SMART" id="SM00062">
    <property type="entry name" value="PBPb"/>
    <property type="match status" value="1"/>
</dbReference>
<dbReference type="RefSeq" id="WP_226937336.1">
    <property type="nucleotide sequence ID" value="NZ_JACDXX010000022.1"/>
</dbReference>
<dbReference type="EMBL" id="JACDXX010000022">
    <property type="protein sequence ID" value="MCB5411906.1"/>
    <property type="molecule type" value="Genomic_DNA"/>
</dbReference>
<feature type="domain" description="Solute-binding protein family 3/N-terminal" evidence="3">
    <location>
        <begin position="22"/>
        <end position="233"/>
    </location>
</feature>
<sequence length="237" mass="25059">MKKLLLATALTALSLGAAAAETIRIGTEGAYEPFNFINDAGELAGFEIILGTELCKRAGLDCVFVKNDWDSIIPNLQSSNYDAIMAGMSITPERLELINFSENYTQPTPSAYAAMSPDTPLTEGVVSAQVGTIQAAYVAASGAQLLEFATPDESVAAVRNGQAQAVMADKDYVLSVVGDGLEIVGEDVLLGGGIGIGLRKSDTELKAKFDKAIQEMKADGSLNTLITEWFGEEGIHF</sequence>
<proteinExistence type="predicted"/>
<dbReference type="Pfam" id="PF00497">
    <property type="entry name" value="SBP_bac_3"/>
    <property type="match status" value="1"/>
</dbReference>
<dbReference type="Proteomes" id="UP001198571">
    <property type="component" value="Unassembled WGS sequence"/>
</dbReference>
<comment type="caution">
    <text evidence="5">The sequence shown here is derived from an EMBL/GenBank/DDBJ whole genome shotgun (WGS) entry which is preliminary data.</text>
</comment>
<feature type="domain" description="Ionotropic glutamate receptor C-terminal" evidence="4">
    <location>
        <begin position="22"/>
        <end position="232"/>
    </location>
</feature>